<dbReference type="Gene3D" id="3.10.310.50">
    <property type="match status" value="1"/>
</dbReference>
<dbReference type="EMBL" id="BHXQ01000002">
    <property type="protein sequence ID" value="GCC51173.1"/>
    <property type="molecule type" value="Genomic_DNA"/>
</dbReference>
<dbReference type="RefSeq" id="WP_127121809.1">
    <property type="nucleotide sequence ID" value="NZ_BHXQ01000002.1"/>
</dbReference>
<keyword evidence="1" id="KW-0812">Transmembrane</keyword>
<keyword evidence="1" id="KW-1133">Transmembrane helix</keyword>
<feature type="transmembrane region" description="Helical" evidence="1">
    <location>
        <begin position="75"/>
        <end position="96"/>
    </location>
</feature>
<reference evidence="2 3" key="1">
    <citation type="submission" date="2018-11" db="EMBL/GenBank/DDBJ databases">
        <title>Chryseotalea sanarue gen. nov., sp., nov., a member of the family Cytophagaceae, isolated from a brackish lake in Hamamatsu Japan.</title>
        <authorList>
            <person name="Maejima Y."/>
            <person name="Iino T."/>
            <person name="Muraguchi Y."/>
            <person name="Fukuda K."/>
            <person name="Ohkuma M."/>
            <person name="Moriuchi R."/>
            <person name="Dohra H."/>
            <person name="Kimbara K."/>
            <person name="Shintani M."/>
        </authorList>
    </citation>
    <scope>NUCLEOTIDE SEQUENCE [LARGE SCALE GENOMIC DNA]</scope>
    <source>
        <strain evidence="2 3">Ys</strain>
    </source>
</reference>
<keyword evidence="3" id="KW-1185">Reference proteome</keyword>
<keyword evidence="1" id="KW-0472">Membrane</keyword>
<feature type="transmembrane region" description="Helical" evidence="1">
    <location>
        <begin position="44"/>
        <end position="63"/>
    </location>
</feature>
<organism evidence="2 3">
    <name type="scientific">Chryseotalea sanaruensis</name>
    <dbReference type="NCBI Taxonomy" id="2482724"/>
    <lineage>
        <taxon>Bacteria</taxon>
        <taxon>Pseudomonadati</taxon>
        <taxon>Bacteroidota</taxon>
        <taxon>Cytophagia</taxon>
        <taxon>Cytophagales</taxon>
        <taxon>Chryseotaleaceae</taxon>
        <taxon>Chryseotalea</taxon>
    </lineage>
</organism>
<dbReference type="AlphaFoldDB" id="A0A401U8F6"/>
<sequence length="216" mass="24363">MNLKKKFSDSDLQRISAAVKEAESKVSGEIVPVMVERSGVYAIAGYRSAMALAAITFLCIVIFDRYVPELAIYDPLIIFITVLTLGFFGGLLSHFWDPAKRLMLTQLHMDKATKLKAESAFLEQEVFNTRQRTGIMIFISFFEHEVIVMADKGISKVVDQREWDQMVRQLIEKIKNGDTIGGLEHCIKQCGQILLQNNFTVAADDVNELNDDLRIG</sequence>
<gene>
    <name evidence="2" type="ORF">SanaruYs_13930</name>
</gene>
<name>A0A401U8F6_9BACT</name>
<accession>A0A401U8F6</accession>
<comment type="caution">
    <text evidence="2">The sequence shown here is derived from an EMBL/GenBank/DDBJ whole genome shotgun (WGS) entry which is preliminary data.</text>
</comment>
<evidence type="ECO:0000313" key="3">
    <source>
        <dbReference type="Proteomes" id="UP000288227"/>
    </source>
</evidence>
<evidence type="ECO:0000313" key="2">
    <source>
        <dbReference type="EMBL" id="GCC51173.1"/>
    </source>
</evidence>
<protein>
    <recommendedName>
        <fullName evidence="4">TPM domain-containing protein</fullName>
    </recommendedName>
</protein>
<evidence type="ECO:0000256" key="1">
    <source>
        <dbReference type="SAM" id="Phobius"/>
    </source>
</evidence>
<dbReference type="PANTHER" id="PTHR30373:SF8">
    <property type="entry name" value="BLL7265 PROTEIN"/>
    <property type="match status" value="1"/>
</dbReference>
<dbReference type="OrthoDB" id="9786161at2"/>
<dbReference type="Proteomes" id="UP000288227">
    <property type="component" value="Unassembled WGS sequence"/>
</dbReference>
<evidence type="ECO:0008006" key="4">
    <source>
        <dbReference type="Google" id="ProtNLM"/>
    </source>
</evidence>
<dbReference type="PANTHER" id="PTHR30373">
    <property type="entry name" value="UPF0603 PROTEIN YGCG"/>
    <property type="match status" value="1"/>
</dbReference>
<proteinExistence type="predicted"/>